<proteinExistence type="predicted"/>
<reference evidence="2" key="1">
    <citation type="journal article" date="2017" name="Nature">
        <title>The sunflower genome provides insights into oil metabolism, flowering and Asterid evolution.</title>
        <authorList>
            <person name="Badouin H."/>
            <person name="Gouzy J."/>
            <person name="Grassa C.J."/>
            <person name="Murat F."/>
            <person name="Staton S.E."/>
            <person name="Cottret L."/>
            <person name="Lelandais-Briere C."/>
            <person name="Owens G.L."/>
            <person name="Carrere S."/>
            <person name="Mayjonade B."/>
            <person name="Legrand L."/>
            <person name="Gill N."/>
            <person name="Kane N.C."/>
            <person name="Bowers J.E."/>
            <person name="Hubner S."/>
            <person name="Bellec A."/>
            <person name="Berard A."/>
            <person name="Berges H."/>
            <person name="Blanchet N."/>
            <person name="Boniface M.C."/>
            <person name="Brunel D."/>
            <person name="Catrice O."/>
            <person name="Chaidir N."/>
            <person name="Claudel C."/>
            <person name="Donnadieu C."/>
            <person name="Faraut T."/>
            <person name="Fievet G."/>
            <person name="Helmstetter N."/>
            <person name="King M."/>
            <person name="Knapp S.J."/>
            <person name="Lai Z."/>
            <person name="Le Paslier M.C."/>
            <person name="Lippi Y."/>
            <person name="Lorenzon L."/>
            <person name="Mandel J.R."/>
            <person name="Marage G."/>
            <person name="Marchand G."/>
            <person name="Marquand E."/>
            <person name="Bret-Mestries E."/>
            <person name="Morien E."/>
            <person name="Nambeesan S."/>
            <person name="Nguyen T."/>
            <person name="Pegot-Espagnet P."/>
            <person name="Pouilly N."/>
            <person name="Raftis F."/>
            <person name="Sallet E."/>
            <person name="Schiex T."/>
            <person name="Thomas J."/>
            <person name="Vandecasteele C."/>
            <person name="Vares D."/>
            <person name="Vear F."/>
            <person name="Vautrin S."/>
            <person name="Crespi M."/>
            <person name="Mangin B."/>
            <person name="Burke J.M."/>
            <person name="Salse J."/>
            <person name="Munos S."/>
            <person name="Vincourt P."/>
            <person name="Rieseberg L.H."/>
            <person name="Langlade N.B."/>
        </authorList>
    </citation>
    <scope>NUCLEOTIDE SEQUENCE</scope>
    <source>
        <tissue evidence="2">Leaves</tissue>
    </source>
</reference>
<protein>
    <submittedName>
        <fullName evidence="2">Uncharacterized protein</fullName>
    </submittedName>
</protein>
<dbReference type="EMBL" id="MNCJ02000323">
    <property type="protein sequence ID" value="KAF5794495.1"/>
    <property type="molecule type" value="Genomic_DNA"/>
</dbReference>
<feature type="compositionally biased region" description="Polar residues" evidence="1">
    <location>
        <begin position="212"/>
        <end position="228"/>
    </location>
</feature>
<feature type="compositionally biased region" description="Basic and acidic residues" evidence="1">
    <location>
        <begin position="449"/>
        <end position="472"/>
    </location>
</feature>
<dbReference type="Gramene" id="mRNA:HanXRQr2_Chr08g0328711">
    <property type="protein sequence ID" value="mRNA:HanXRQr2_Chr08g0328711"/>
    <property type="gene ID" value="HanXRQr2_Chr08g0328711"/>
</dbReference>
<accession>A0A9K3NC88</accession>
<feature type="compositionally biased region" description="Basic and acidic residues" evidence="1">
    <location>
        <begin position="491"/>
        <end position="511"/>
    </location>
</feature>
<feature type="region of interest" description="Disordered" evidence="1">
    <location>
        <begin position="202"/>
        <end position="228"/>
    </location>
</feature>
<feature type="compositionally biased region" description="Low complexity" evidence="1">
    <location>
        <begin position="574"/>
        <end position="583"/>
    </location>
</feature>
<organism evidence="2 3">
    <name type="scientific">Helianthus annuus</name>
    <name type="common">Common sunflower</name>
    <dbReference type="NCBI Taxonomy" id="4232"/>
    <lineage>
        <taxon>Eukaryota</taxon>
        <taxon>Viridiplantae</taxon>
        <taxon>Streptophyta</taxon>
        <taxon>Embryophyta</taxon>
        <taxon>Tracheophyta</taxon>
        <taxon>Spermatophyta</taxon>
        <taxon>Magnoliopsida</taxon>
        <taxon>eudicotyledons</taxon>
        <taxon>Gunneridae</taxon>
        <taxon>Pentapetalae</taxon>
        <taxon>asterids</taxon>
        <taxon>campanulids</taxon>
        <taxon>Asterales</taxon>
        <taxon>Asteraceae</taxon>
        <taxon>Asteroideae</taxon>
        <taxon>Heliantheae alliance</taxon>
        <taxon>Heliantheae</taxon>
        <taxon>Helianthus</taxon>
    </lineage>
</organism>
<dbReference type="Proteomes" id="UP000215914">
    <property type="component" value="Unassembled WGS sequence"/>
</dbReference>
<feature type="compositionally biased region" description="Low complexity" evidence="1">
    <location>
        <begin position="526"/>
        <end position="535"/>
    </location>
</feature>
<feature type="compositionally biased region" description="Polar residues" evidence="1">
    <location>
        <begin position="512"/>
        <end position="525"/>
    </location>
</feature>
<feature type="compositionally biased region" description="Basic residues" evidence="1">
    <location>
        <begin position="948"/>
        <end position="958"/>
    </location>
</feature>
<sequence>MMDPEDLQSDLLALRRLYMLLVQDEHYIEDAASENLDDNARRLLINLLDAAANKAFDAHAKILDAQVRATNSLWSTPQGQSRDGLNLRSFSMRKAPTDAAYVDLLTGDWNFSESTDQADLAGDPGTRMKRCRVCRKTKVKQLTKEISFTDSKALTPINGQFSINLTDQEDQISREASAKILQLESCISSLQVAAKHTNFLKNEPENEPKQTGIVSVSRSDPNSSTSQMIWKPIDMGQQCDDQTTRLINELALQGPLVNTTLPSGQTVSQQVEEPVVNKIETFNPITNQYNNIPEEPYYLFPSGGISSKMANKNRFLHRSLSSQINRQPLDQLQMGRKEAMRTSEMTEWRDPVEFVGRKQPGETYDDQMDRYRGKHEVVDTKRLVSESPVSSSNYATWNQSPSQSYNSFSVSEKSESEMNSVSSQDESPYKSSSFESLGSMSRRTVPKRGYKEGGPKEPNRISESKMKMDSSRDLFPYMSSGSDKSSRSRRTVPEKGNKKGDQEEPKRKSESKMNTVSSRVQSPYMSSRSNESSGWSGSGSGSGSRRTVPKKGHQKESKRISESKMSTVSSMDQSSYTGSSKSSTEPEESQVGRLGKLKDKLAVIFHHHHHHHHHHHGSSEEEDYKKVLWRNAKKVIGQGGKAVKKIEKNALPAIKKYEAHGEVMVKKMEKKALPAIKKYAAHGEHAVKKIEKKALPAIKKYASHGEHAVKKIEKKALPAIKKYASHGEHAVKKIYKKAHGKHAVKKNDHNALAIKDEAHSEHTIKKNENKALVLMKDEAHGEHAVKKNENKALVLMKDEAHGEHAVKKNESKALVLVTDYGEHTVKKNENKALVLMKNDAHGEHTVKKNENKALVLMKNEAHGEHAVKKTENKALVIKKDAAHGEHAVKKSDNMALVLHKAAGDKDSKALVLHKPGGNKESKALVVRKPGGKKQTSQMQALMGGLLKNSRRSTKKSKSKSVENTGGKKQASQMQALMGGLLKNSRRSTKTSKSKSGEKRTPSGSNGQKNIGGVKTGQKMQWFQMLRQQRKVERLEKLRKKVDYDKVAATLKRP</sequence>
<feature type="compositionally biased region" description="Basic residues" evidence="1">
    <location>
        <begin position="983"/>
        <end position="992"/>
    </location>
</feature>
<keyword evidence="3" id="KW-1185">Reference proteome</keyword>
<reference evidence="2" key="2">
    <citation type="submission" date="2020-06" db="EMBL/GenBank/DDBJ databases">
        <title>Helianthus annuus Genome sequencing and assembly Release 2.</title>
        <authorList>
            <person name="Gouzy J."/>
            <person name="Langlade N."/>
            <person name="Munos S."/>
        </authorList>
    </citation>
    <scope>NUCLEOTIDE SEQUENCE</scope>
    <source>
        <tissue evidence="2">Leaves</tissue>
    </source>
</reference>
<gene>
    <name evidence="2" type="ORF">HanXRQr2_Chr08g0328711</name>
</gene>
<feature type="region of interest" description="Disordered" evidence="1">
    <location>
        <begin position="384"/>
        <end position="592"/>
    </location>
</feature>
<feature type="region of interest" description="Disordered" evidence="1">
    <location>
        <begin position="908"/>
        <end position="1017"/>
    </location>
</feature>
<name>A0A9K3NC88_HELAN</name>
<evidence type="ECO:0000313" key="3">
    <source>
        <dbReference type="Proteomes" id="UP000215914"/>
    </source>
</evidence>
<feature type="compositionally biased region" description="Polar residues" evidence="1">
    <location>
        <begin position="563"/>
        <end position="573"/>
    </location>
</feature>
<dbReference type="AlphaFoldDB" id="A0A9K3NC88"/>
<evidence type="ECO:0000256" key="1">
    <source>
        <dbReference type="SAM" id="MobiDB-lite"/>
    </source>
</evidence>
<comment type="caution">
    <text evidence="2">The sequence shown here is derived from an EMBL/GenBank/DDBJ whole genome shotgun (WGS) entry which is preliminary data.</text>
</comment>
<evidence type="ECO:0000313" key="2">
    <source>
        <dbReference type="EMBL" id="KAF5794495.1"/>
    </source>
</evidence>
<feature type="compositionally biased region" description="Polar residues" evidence="1">
    <location>
        <begin position="387"/>
        <end position="442"/>
    </location>
</feature>